<comment type="caution">
    <text evidence="2">The sequence shown here is derived from an EMBL/GenBank/DDBJ whole genome shotgun (WGS) entry which is preliminary data.</text>
</comment>
<gene>
    <name evidence="2" type="ORF">C9386_10850</name>
</gene>
<evidence type="ECO:0000313" key="3">
    <source>
        <dbReference type="Proteomes" id="UP000284283"/>
    </source>
</evidence>
<feature type="compositionally biased region" description="Low complexity" evidence="1">
    <location>
        <begin position="64"/>
        <end position="73"/>
    </location>
</feature>
<dbReference type="AlphaFoldDB" id="A0AAE8JWX9"/>
<organism evidence="2 3">
    <name type="scientific">Xanthomonas vasicola pv. vasculorum</name>
    <dbReference type="NCBI Taxonomy" id="325776"/>
    <lineage>
        <taxon>Bacteria</taxon>
        <taxon>Pseudomonadati</taxon>
        <taxon>Pseudomonadota</taxon>
        <taxon>Gammaproteobacteria</taxon>
        <taxon>Lysobacterales</taxon>
        <taxon>Lysobacteraceae</taxon>
        <taxon>Xanthomonas</taxon>
    </lineage>
</organism>
<feature type="compositionally biased region" description="Basic and acidic residues" evidence="1">
    <location>
        <begin position="74"/>
        <end position="87"/>
    </location>
</feature>
<accession>A0AAE8JWX9</accession>
<sequence>MPAEASVVAFSPTSPCAGQLHGSIAGHLLARRQPRNTGVRVRVPLDATRARVRARPAPPPRPLRWPGALLPDAAQHRRADAAARRPG</sequence>
<dbReference type="EMBL" id="PYTT01000097">
    <property type="protein sequence ID" value="RNL02311.1"/>
    <property type="molecule type" value="Genomic_DNA"/>
</dbReference>
<reference evidence="2 3" key="1">
    <citation type="submission" date="2018-03" db="EMBL/GenBank/DDBJ databases">
        <authorList>
            <person name="Wu G."/>
        </authorList>
    </citation>
    <scope>NUCLEOTIDE SEQUENCE [LARGE SCALE GENOMIC DNA]</scope>
    <source>
        <strain evidence="2 3">SAM-118</strain>
    </source>
</reference>
<evidence type="ECO:0000313" key="2">
    <source>
        <dbReference type="EMBL" id="RNL02311.1"/>
    </source>
</evidence>
<protein>
    <submittedName>
        <fullName evidence="2">Uncharacterized protein</fullName>
    </submittedName>
</protein>
<evidence type="ECO:0000256" key="1">
    <source>
        <dbReference type="SAM" id="MobiDB-lite"/>
    </source>
</evidence>
<dbReference type="KEGG" id="xva:C7V42_19815"/>
<name>A0AAE8JWX9_XANVA</name>
<dbReference type="Proteomes" id="UP000284283">
    <property type="component" value="Unassembled WGS sequence"/>
</dbReference>
<feature type="region of interest" description="Disordered" evidence="1">
    <location>
        <begin position="50"/>
        <end position="87"/>
    </location>
</feature>
<proteinExistence type="predicted"/>